<reference evidence="2 3" key="1">
    <citation type="submission" date="2014-03" db="EMBL/GenBank/DDBJ databases">
        <title>Genomics of Bifidobacteria.</title>
        <authorList>
            <person name="Ventura M."/>
            <person name="Milani C."/>
            <person name="Lugli G.A."/>
        </authorList>
    </citation>
    <scope>NUCLEOTIDE SEQUENCE [LARGE SCALE GENOMIC DNA]</scope>
    <source>
        <strain evidence="2 3">DSM 23967</strain>
    </source>
</reference>
<dbReference type="Proteomes" id="UP000029066">
    <property type="component" value="Unassembled WGS sequence"/>
</dbReference>
<name>A0A087D6H6_9BIFI</name>
<dbReference type="SUPFAM" id="SSF52540">
    <property type="entry name" value="P-loop containing nucleoside triphosphate hydrolases"/>
    <property type="match status" value="1"/>
</dbReference>
<evidence type="ECO:0000313" key="3">
    <source>
        <dbReference type="Proteomes" id="UP000029066"/>
    </source>
</evidence>
<dbReference type="RefSeq" id="WP_033891936.1">
    <property type="nucleotide sequence ID" value="NZ_JDUT01000013.1"/>
</dbReference>
<evidence type="ECO:0000259" key="1">
    <source>
        <dbReference type="Pfam" id="PF13191"/>
    </source>
</evidence>
<dbReference type="InterPro" id="IPR027417">
    <property type="entry name" value="P-loop_NTPase"/>
</dbReference>
<dbReference type="EMBL" id="JGZN01000017">
    <property type="protein sequence ID" value="KFI91126.1"/>
    <property type="molecule type" value="Genomic_DNA"/>
</dbReference>
<accession>A0A087D6H6</accession>
<feature type="domain" description="Orc1-like AAA ATPase" evidence="1">
    <location>
        <begin position="20"/>
        <end position="181"/>
    </location>
</feature>
<evidence type="ECO:0000313" key="2">
    <source>
        <dbReference type="EMBL" id="KFI91126.1"/>
    </source>
</evidence>
<gene>
    <name evidence="2" type="ORF">BISA_2089</name>
</gene>
<dbReference type="Pfam" id="PF13191">
    <property type="entry name" value="AAA_16"/>
    <property type="match status" value="1"/>
</dbReference>
<comment type="caution">
    <text evidence="2">The sequence shown here is derived from an EMBL/GenBank/DDBJ whole genome shotgun (WGS) entry which is preliminary data.</text>
</comment>
<proteinExistence type="predicted"/>
<dbReference type="STRING" id="1437607.BISA_2089"/>
<sequence length="370" mass="41013">MAKTHANPFKPTAGGEPPLLIGRSKVIRDFEKGLDNGVGAPGRIMLVTGARGTGKTVMLTVFGDKARERNWDVIEETASEGLCERLVDALHANRRTLDHVTVKPSLSFAGVGVSLGEAELSPKRMPETLRSAMAARLDRLDKKHAGLLITIDETQAAERQDMIAIATAIQHQIRERRNIAIVFAGLPQMVSDLFNDEVITFLRRAKTNVLSDIPLEEVQSAFSDTFSTSGVSITEEQLTDATAATHGYPYMIQLVGYHIWDAADMRDSDSVIDEDVKQGIHEARIDLDNAVCIPELHGLSRNDRAYLEAMSYSDGPSSTVEIAERMGKTANYAATYRKRLLDAFVIRETERGEVDFAVPFLREYLRRMHE</sequence>
<dbReference type="AlphaFoldDB" id="A0A087D6H6"/>
<dbReference type="PANTHER" id="PTHR34301">
    <property type="entry name" value="DNA-BINDING PROTEIN-RELATED"/>
    <property type="match status" value="1"/>
</dbReference>
<protein>
    <submittedName>
        <fullName evidence="2">AAA ATPase domain protein</fullName>
    </submittedName>
</protein>
<dbReference type="OrthoDB" id="2020141at2"/>
<dbReference type="PANTHER" id="PTHR34301:SF8">
    <property type="entry name" value="ATPASE DOMAIN-CONTAINING PROTEIN"/>
    <property type="match status" value="1"/>
</dbReference>
<dbReference type="Gene3D" id="3.40.50.300">
    <property type="entry name" value="P-loop containing nucleotide triphosphate hydrolases"/>
    <property type="match status" value="1"/>
</dbReference>
<dbReference type="InterPro" id="IPR041664">
    <property type="entry name" value="AAA_16"/>
</dbReference>
<organism evidence="2 3">
    <name type="scientific">Bifidobacterium saguini DSM 23967</name>
    <dbReference type="NCBI Taxonomy" id="1437607"/>
    <lineage>
        <taxon>Bacteria</taxon>
        <taxon>Bacillati</taxon>
        <taxon>Actinomycetota</taxon>
        <taxon>Actinomycetes</taxon>
        <taxon>Bifidobacteriales</taxon>
        <taxon>Bifidobacteriaceae</taxon>
        <taxon>Bifidobacterium</taxon>
    </lineage>
</organism>